<accession>A0A1S3HK58</accession>
<feature type="region of interest" description="Disordered" evidence="1">
    <location>
        <begin position="437"/>
        <end position="496"/>
    </location>
</feature>
<feature type="compositionally biased region" description="Polar residues" evidence="1">
    <location>
        <begin position="700"/>
        <end position="709"/>
    </location>
</feature>
<feature type="region of interest" description="Disordered" evidence="1">
    <location>
        <begin position="1954"/>
        <end position="2015"/>
    </location>
</feature>
<feature type="compositionally biased region" description="Basic and acidic residues" evidence="1">
    <location>
        <begin position="1162"/>
        <end position="1173"/>
    </location>
</feature>
<feature type="compositionally biased region" description="Polar residues" evidence="1">
    <location>
        <begin position="899"/>
        <end position="918"/>
    </location>
</feature>
<feature type="compositionally biased region" description="Polar residues" evidence="1">
    <location>
        <begin position="452"/>
        <end position="463"/>
    </location>
</feature>
<reference evidence="3" key="1">
    <citation type="submission" date="2025-08" db="UniProtKB">
        <authorList>
            <consortium name="RefSeq"/>
        </authorList>
    </citation>
    <scope>IDENTIFICATION</scope>
    <source>
        <tissue evidence="3">Gonads</tissue>
    </source>
</reference>
<feature type="region of interest" description="Disordered" evidence="1">
    <location>
        <begin position="35"/>
        <end position="54"/>
    </location>
</feature>
<dbReference type="OrthoDB" id="6163253at2759"/>
<feature type="compositionally biased region" description="Polar residues" evidence="1">
    <location>
        <begin position="481"/>
        <end position="496"/>
    </location>
</feature>
<feature type="compositionally biased region" description="Polar residues" evidence="1">
    <location>
        <begin position="759"/>
        <end position="770"/>
    </location>
</feature>
<feature type="compositionally biased region" description="Basic and acidic residues" evidence="1">
    <location>
        <begin position="816"/>
        <end position="844"/>
    </location>
</feature>
<dbReference type="Proteomes" id="UP000085678">
    <property type="component" value="Unplaced"/>
</dbReference>
<feature type="compositionally biased region" description="Low complexity" evidence="1">
    <location>
        <begin position="1678"/>
        <end position="1703"/>
    </location>
</feature>
<feature type="compositionally biased region" description="Polar residues" evidence="1">
    <location>
        <begin position="1013"/>
        <end position="1025"/>
    </location>
</feature>
<feature type="region of interest" description="Disordered" evidence="1">
    <location>
        <begin position="327"/>
        <end position="357"/>
    </location>
</feature>
<evidence type="ECO:0000256" key="1">
    <source>
        <dbReference type="SAM" id="MobiDB-lite"/>
    </source>
</evidence>
<feature type="region of interest" description="Disordered" evidence="1">
    <location>
        <begin position="222"/>
        <end position="260"/>
    </location>
</feature>
<feature type="compositionally biased region" description="Polar residues" evidence="1">
    <location>
        <begin position="1174"/>
        <end position="1183"/>
    </location>
</feature>
<feature type="region of interest" description="Disordered" evidence="1">
    <location>
        <begin position="182"/>
        <end position="203"/>
    </location>
</feature>
<dbReference type="InParanoid" id="A0A1S3HK58"/>
<organism evidence="2 3">
    <name type="scientific">Lingula anatina</name>
    <name type="common">Brachiopod</name>
    <name type="synonym">Lingula unguis</name>
    <dbReference type="NCBI Taxonomy" id="7574"/>
    <lineage>
        <taxon>Eukaryota</taxon>
        <taxon>Metazoa</taxon>
        <taxon>Spiralia</taxon>
        <taxon>Lophotrochozoa</taxon>
        <taxon>Brachiopoda</taxon>
        <taxon>Linguliformea</taxon>
        <taxon>Lingulata</taxon>
        <taxon>Lingulida</taxon>
        <taxon>Linguloidea</taxon>
        <taxon>Lingulidae</taxon>
        <taxon>Lingula</taxon>
    </lineage>
</organism>
<feature type="compositionally biased region" description="Polar residues" evidence="1">
    <location>
        <begin position="553"/>
        <end position="574"/>
    </location>
</feature>
<feature type="compositionally biased region" description="Polar residues" evidence="1">
    <location>
        <begin position="675"/>
        <end position="684"/>
    </location>
</feature>
<feature type="compositionally biased region" description="Polar residues" evidence="1">
    <location>
        <begin position="334"/>
        <end position="357"/>
    </location>
</feature>
<feature type="compositionally biased region" description="Polar residues" evidence="1">
    <location>
        <begin position="606"/>
        <end position="616"/>
    </location>
</feature>
<feature type="region of interest" description="Disordered" evidence="1">
    <location>
        <begin position="1156"/>
        <end position="1193"/>
    </location>
</feature>
<feature type="compositionally biased region" description="Polar residues" evidence="1">
    <location>
        <begin position="529"/>
        <end position="543"/>
    </location>
</feature>
<feature type="compositionally biased region" description="Basic and acidic residues" evidence="1">
    <location>
        <begin position="1964"/>
        <end position="1984"/>
    </location>
</feature>
<feature type="compositionally biased region" description="Basic and acidic residues" evidence="1">
    <location>
        <begin position="1652"/>
        <end position="1676"/>
    </location>
</feature>
<feature type="compositionally biased region" description="Basic and acidic residues" evidence="1">
    <location>
        <begin position="45"/>
        <end position="54"/>
    </location>
</feature>
<proteinExistence type="predicted"/>
<feature type="compositionally biased region" description="Low complexity" evidence="1">
    <location>
        <begin position="1438"/>
        <end position="1447"/>
    </location>
</feature>
<feature type="compositionally biased region" description="Low complexity" evidence="1">
    <location>
        <begin position="1991"/>
        <end position="2009"/>
    </location>
</feature>
<feature type="region of interest" description="Disordered" evidence="1">
    <location>
        <begin position="1636"/>
        <end position="1705"/>
    </location>
</feature>
<feature type="compositionally biased region" description="Basic and acidic residues" evidence="1">
    <location>
        <begin position="1315"/>
        <end position="1336"/>
    </location>
</feature>
<feature type="compositionally biased region" description="Polar residues" evidence="1">
    <location>
        <begin position="2076"/>
        <end position="2088"/>
    </location>
</feature>
<feature type="region of interest" description="Disordered" evidence="1">
    <location>
        <begin position="978"/>
        <end position="1025"/>
    </location>
</feature>
<feature type="compositionally biased region" description="Low complexity" evidence="1">
    <location>
        <begin position="122"/>
        <end position="141"/>
    </location>
</feature>
<feature type="region of interest" description="Disordered" evidence="1">
    <location>
        <begin position="1312"/>
        <end position="1342"/>
    </location>
</feature>
<feature type="compositionally biased region" description="Polar residues" evidence="1">
    <location>
        <begin position="653"/>
        <end position="665"/>
    </location>
</feature>
<feature type="region of interest" description="Disordered" evidence="1">
    <location>
        <begin position="1227"/>
        <end position="1246"/>
    </location>
</feature>
<feature type="compositionally biased region" description="Basic and acidic residues" evidence="1">
    <location>
        <begin position="1426"/>
        <end position="1437"/>
    </location>
</feature>
<feature type="region of interest" description="Disordered" evidence="1">
    <location>
        <begin position="1857"/>
        <end position="1892"/>
    </location>
</feature>
<dbReference type="KEGG" id="lak:106155994"/>
<feature type="compositionally biased region" description="Polar residues" evidence="1">
    <location>
        <begin position="1776"/>
        <end position="1798"/>
    </location>
</feature>
<gene>
    <name evidence="3" type="primary">LOC106155994</name>
</gene>
<protein>
    <submittedName>
        <fullName evidence="3">Microtubule-associated protein futsch</fullName>
    </submittedName>
</protein>
<feature type="compositionally biased region" description="Basic and acidic residues" evidence="1">
    <location>
        <begin position="182"/>
        <end position="195"/>
    </location>
</feature>
<keyword evidence="2" id="KW-1185">Reference proteome</keyword>
<feature type="compositionally biased region" description="Basic and acidic residues" evidence="1">
    <location>
        <begin position="222"/>
        <end position="251"/>
    </location>
</feature>
<dbReference type="GeneID" id="106155994"/>
<evidence type="ECO:0000313" key="3">
    <source>
        <dbReference type="RefSeq" id="XP_013386503.1"/>
    </source>
</evidence>
<feature type="region of interest" description="Disordered" evidence="1">
    <location>
        <begin position="1426"/>
        <end position="1451"/>
    </location>
</feature>
<feature type="region of interest" description="Disordered" evidence="1">
    <location>
        <begin position="2045"/>
        <end position="2088"/>
    </location>
</feature>
<sequence length="2195" mass="243465">MAAASAAVEMALDEDATSATEDMYMVEVTPIYSDGEDDQQQLMTSDKEPVSLENRVHPFTATTLEKGISQITKPNIGVRGVHPGVTETNKITEEDNTDIPEMSSESPSIETPQRPTLTLLHPTSDTSNLSDTSTSPSQSLPATSPSTDDTMSLLSLAARMFDFESFEYGLMFRSLSHEGLEKDGTTTATREKETSGRGNAHRRLSLQSGVLRELSVEREISREDKAIPKAEETRTCTKADQNKDHRHKEPPTDSTDESAHLTSETNLLYSSQSDDTTSTQKVYFKNRETSLDTSQSKRATQEVQLQTGSSLLDLSQEDSTTQTCKEFVKEDTSQTEASETHSFSTQTSRAPTPVADSTQTAVLQMDISTQAEETELMNKVDLDMTSHSSHMQTSRGSSPVADFIPVKTLQGVMCTQTEEADSSNEGGSHQVINCSFSTQTSRGSSPLPDITSKVSQTSMSTQTDESDSSKEEIQREFIRSHSFSTQTSRASSPVSENTAVKALQNVMSTQTDGSDTLDEASQRGLLTHHASSTQTSRTSSPLLDTTPARYSPPLSNQASEVTSHSMSTQTSRASSPIDETRPALVHMSTQAGDRDSNESQSDKRTTNNFSTQTSREPSPVEERRPSQSDMRLAQIHISNEADDSDASKDQTPERTTNNFSTQTSREPFPVEEMRPSQSDMSTQADDSDSNKKQKPKKSVHSFSTQTSREPSPVNEVQPASSDVSAQAGDRVSCQKETTNSFNTQTSKNSPPMDELAPFQTVNSTHANQNDSGEEAETSGRSSPVNEIPSVEQGETEIGVAAKGMLEGVHIPQINKGGDKSSQDQPVYREERENAEYGREIKSDTASESPQPAGHVDLANNTFANQEDSEVSIPDQLLSHDTQGSKSRKPESSVKYPDNSEFSPNASSQDLEGGQTLQHSSKRHTPDQSIEVPSPITPRGRSASLPSNITDLSSSLLFQQSAPSKTSISSSEERLYLSNDEMFGDSSGNIIESMRTGRVSNEDKTQRKTRQQRSQGFQTDSSWHSTFSTIERDIPRGWGSFASQTSQSIESLLIRPRSTADVSLQTRPLFSIGSQTTRSLWSLFDLNTEEETPFNRTNSFGMQTGDSLMSLLTGQSRVSSAADLNEASSFMVSEGLQTTDSLWSLLSSQSDLDMAATTTAVATDEHSFETEHQSEPPSLSTPSTAPRRPSAGTVEVEMPQYTITPPDIEALRKEHALMMALLRRTGESRSTSRRKWMSPTPTMPDLNDTIQQKSPMEPIVSMPVDLSSVVTTAMQTTSLTLPTIVISGSQIKDFNIGLPMVVTSTSSILSQNAELTSHETSDELTRTSDESHSERSDTTQVKHLTTGDSYFTVNTSNRGLGGVDISGVVDEEDGREYCDVETTSTPSPAAQLPIQRSTLVNTATSAIGPDTTTADVLTSTSYGGFVSEKEMDNSKESESNTTVSVSESTSDRISFLSEGTQADTSLNITDDFTQTDLDLSLSPRDHLDESIGTDDQERHQQILDEMEKLRTERLRIISLLALDYVPSRIYVELAEAQLNYAFGQTDILLKTLEENWDDDRPLEMFKFETGAQHLTEITEEYLEKYRTQLEESKKSIEKRIRHLEKERHKGRKPRALVRSEMAKIRRQAEIEVFKVEREREQKSYESTKSPSPARRDHGTDHEHHEHGRDHSWDKGDTVSETSSQRPPSSSRKSSITSSIKMSESGGYWTPMHYLQHLAKLRKDLVKTNKETTTSTPSSTATSVNVANNSLAASLEISPSSMSRSRSRSRSPREETVSYASGQYSTNLNPDANQNKSTTPRPYPADDASSGPSAKSTSRLLYHREPPRKLSPEHPENVHLHECHNNNNYRLHHLEPERDYGITRPPLPSLPSTESSVTLPFYSSPSVSSHSVGSYRSYTVKDSEDTTAYRPKDTFRKDVVGDVLSPKVARRNLPTSDQASVLTFVRSLHDETESLLLETQQMRRQSRAEIEKAHESLKKSPREKYSVPRPKASSDSSSWSARPEPRASSSSYFSYDRNDYYDDELNKERREREIDDEIEAMRKKYHLDTPGLHHSESQEFTGYHGDDGREQSWDASYHSPSSLNYRNEPTYNTDFDYPAYEIAPSQSPYRSPSPSRNTSYLSSGYARDILLRSERTVEAALTSRQRTRTETSGLGTLEWEVPELNTIPFEPLSATAIMSRIEQRKRERKNSHQYKRK</sequence>
<feature type="region of interest" description="Disordered" evidence="1">
    <location>
        <begin position="527"/>
        <end position="947"/>
    </location>
</feature>
<feature type="compositionally biased region" description="Polar residues" evidence="1">
    <location>
        <begin position="734"/>
        <end position="749"/>
    </location>
</feature>
<dbReference type="RefSeq" id="XP_013386503.1">
    <property type="nucleotide sequence ID" value="XM_013531049.1"/>
</dbReference>
<feature type="region of interest" description="Disordered" evidence="1">
    <location>
        <begin position="75"/>
        <end position="148"/>
    </location>
</feature>
<feature type="compositionally biased region" description="Basic and acidic residues" evidence="1">
    <location>
        <begin position="592"/>
        <end position="605"/>
    </location>
</feature>
<feature type="compositionally biased region" description="Low complexity" evidence="1">
    <location>
        <begin position="99"/>
        <end position="110"/>
    </location>
</feature>
<feature type="compositionally biased region" description="Low complexity" evidence="1">
    <location>
        <begin position="1868"/>
        <end position="1892"/>
    </location>
</feature>
<dbReference type="STRING" id="7574.A0A1S3HK58"/>
<feature type="region of interest" description="Disordered" evidence="1">
    <location>
        <begin position="1753"/>
        <end position="1817"/>
    </location>
</feature>
<name>A0A1S3HK58_LINAN</name>
<evidence type="ECO:0000313" key="2">
    <source>
        <dbReference type="Proteomes" id="UP000085678"/>
    </source>
</evidence>
<feature type="compositionally biased region" description="Polar residues" evidence="1">
    <location>
        <begin position="1808"/>
        <end position="1817"/>
    </location>
</feature>
<feature type="compositionally biased region" description="Basic and acidic residues" evidence="1">
    <location>
        <begin position="467"/>
        <end position="479"/>
    </location>
</feature>